<reference evidence="1" key="1">
    <citation type="submission" date="2013-05" db="EMBL/GenBank/DDBJ databases">
        <authorList>
            <person name="Harkins D.M."/>
            <person name="Durkin A.S."/>
            <person name="Brinkac L.M."/>
            <person name="Haft D.H."/>
            <person name="Selengut J.D."/>
            <person name="Sanka R."/>
            <person name="DePew J."/>
            <person name="Purushe J."/>
            <person name="Hartskeerl R.A."/>
            <person name="Ahmed A."/>
            <person name="van der Linden H."/>
            <person name="Goris M.G.A."/>
            <person name="Vinetz J.M."/>
            <person name="Sutton G.G."/>
            <person name="Nierman W.C."/>
            <person name="Fouts D.E."/>
        </authorList>
    </citation>
    <scope>NUCLEOTIDE SEQUENCE [LARGE SCALE GENOMIC DNA]</scope>
    <source>
        <strain evidence="1">L 60</strain>
    </source>
</reference>
<dbReference type="Proteomes" id="UP000018747">
    <property type="component" value="Unassembled WGS sequence"/>
</dbReference>
<sequence length="52" mass="6332">MRRRGNIFKEERSGKRNGFLVQESGFTMEVIYFNKMEYIKNIIFDSTRECFD</sequence>
<gene>
    <name evidence="1" type="ORF">LEP1GSC062_0808</name>
</gene>
<dbReference type="AlphaFoldDB" id="V6I1X9"/>
<evidence type="ECO:0000313" key="1">
    <source>
        <dbReference type="EMBL" id="EQA63831.1"/>
    </source>
</evidence>
<dbReference type="EMBL" id="AHMT02000015">
    <property type="protein sequence ID" value="EQA63831.1"/>
    <property type="molecule type" value="Genomic_DNA"/>
</dbReference>
<protein>
    <submittedName>
        <fullName evidence="1">Uncharacterized protein</fullName>
    </submittedName>
</protein>
<name>V6I1X9_9LEPT</name>
<accession>V6I1X9</accession>
<keyword evidence="2" id="KW-1185">Reference proteome</keyword>
<evidence type="ECO:0000313" key="2">
    <source>
        <dbReference type="Proteomes" id="UP000018747"/>
    </source>
</evidence>
<organism evidence="1 2">
    <name type="scientific">Leptospira alexanderi serovar Manhao 3 str. L 60</name>
    <dbReference type="NCBI Taxonomy" id="1049759"/>
    <lineage>
        <taxon>Bacteria</taxon>
        <taxon>Pseudomonadati</taxon>
        <taxon>Spirochaetota</taxon>
        <taxon>Spirochaetia</taxon>
        <taxon>Leptospirales</taxon>
        <taxon>Leptospiraceae</taxon>
        <taxon>Leptospira</taxon>
    </lineage>
</organism>
<comment type="caution">
    <text evidence="1">The sequence shown here is derived from an EMBL/GenBank/DDBJ whole genome shotgun (WGS) entry which is preliminary data.</text>
</comment>
<proteinExistence type="predicted"/>